<name>A0A0W0VP61_9GAMM</name>
<dbReference type="OrthoDB" id="5637765at2"/>
<protein>
    <submittedName>
        <fullName evidence="1">Uncharacterized protein</fullName>
    </submittedName>
</protein>
<gene>
    <name evidence="1" type="ORF">Llon_1089</name>
</gene>
<proteinExistence type="predicted"/>
<reference evidence="1 2" key="1">
    <citation type="submission" date="2015-11" db="EMBL/GenBank/DDBJ databases">
        <title>Genomic analysis of 38 Legionella species identifies large and diverse effector repertoires.</title>
        <authorList>
            <person name="Burstein D."/>
            <person name="Amaro F."/>
            <person name="Zusman T."/>
            <person name="Lifshitz Z."/>
            <person name="Cohen O."/>
            <person name="Gilbert J.A."/>
            <person name="Pupko T."/>
            <person name="Shuman H.A."/>
            <person name="Segal G."/>
        </authorList>
    </citation>
    <scope>NUCLEOTIDE SEQUENCE [LARGE SCALE GENOMIC DNA]</scope>
    <source>
        <strain evidence="1 2">ATCC 49505</strain>
    </source>
</reference>
<accession>A0A0W0VP61</accession>
<dbReference type="RefSeq" id="WP_058529068.1">
    <property type="nucleotide sequence ID" value="NZ_CAAAHZ010000006.1"/>
</dbReference>
<sequence length="112" mass="12962">MNLSCLKTSFAALAVLGIFHVKGLFALPLTPPDEPKADSFYICYEKRCPNDVIDTPFVRYTRFKYIGCIISRLPCHLCSDDKFNSRPKPLHQFQWVNNYPDALNSFYRCAYN</sequence>
<keyword evidence="2" id="KW-1185">Reference proteome</keyword>
<dbReference type="EMBL" id="LNYK01000014">
    <property type="protein sequence ID" value="KTD21924.1"/>
    <property type="molecule type" value="Genomic_DNA"/>
</dbReference>
<evidence type="ECO:0000313" key="2">
    <source>
        <dbReference type="Proteomes" id="UP000054997"/>
    </source>
</evidence>
<evidence type="ECO:0000313" key="1">
    <source>
        <dbReference type="EMBL" id="KTD21924.1"/>
    </source>
</evidence>
<organism evidence="1 2">
    <name type="scientific">Legionella londiniensis</name>
    <dbReference type="NCBI Taxonomy" id="45068"/>
    <lineage>
        <taxon>Bacteria</taxon>
        <taxon>Pseudomonadati</taxon>
        <taxon>Pseudomonadota</taxon>
        <taxon>Gammaproteobacteria</taxon>
        <taxon>Legionellales</taxon>
        <taxon>Legionellaceae</taxon>
        <taxon>Legionella</taxon>
    </lineage>
</organism>
<dbReference type="PATRIC" id="fig|45068.5.peg.1174"/>
<comment type="caution">
    <text evidence="1">The sequence shown here is derived from an EMBL/GenBank/DDBJ whole genome shotgun (WGS) entry which is preliminary data.</text>
</comment>
<dbReference type="Proteomes" id="UP000054997">
    <property type="component" value="Unassembled WGS sequence"/>
</dbReference>
<dbReference type="AlphaFoldDB" id="A0A0W0VP61"/>